<evidence type="ECO:0000313" key="5">
    <source>
        <dbReference type="EMBL" id="UOE20745.1"/>
    </source>
</evidence>
<sequence length="708" mass="76224">MGEWRVGARVDGRYEVRQVLGRGDRSVLYRVRHLGWDTDLAVRRLRPGAFRAKKARRRFVAEARAWMALGAHPHVVRCHYARSLDGVPALFAEYLDGGTLRERIADGRLYAGAPAEVWARVLDVAIQAARGLAHAHAADAVHQAVRPGNLLFDAAGTAKLTDLGVTAAMAADLPETVDRRGGADFCAAPEQRRGERADPRGDLWGLAASVLLMLLGPRPPGPGAQQALTAYRGGARQDARVRAAPDGLLDLLHRCLREEPDRRPDSAAEVADRLAEVYADTVGRPYPRRAPEPVARADELTNRALALLDLGRTRNAEQALEQARESDPHHPEAAYNLGLLRWRNGQTTDDALVADLAAVDSPRARTLLARVHRERGDHAAARALDGTAPPDGEETDRTVTLEGRWGPASSVGVTPDGRLALAVNRDGLARAWELRTGRRVLSVGHRRHPVLAVCPTTDHRTALIAAGKTVRTWDLDTGRTRRAFRDPGGPVTLVQVTADGHHALTSGVAEQAVRIWELDTGRCVHAFEAHDGQVASVCAVPGTDLVLVAGLTGEDATVRVWDLVADRRVGELPGEVGPVTAVCAAPDGRHAAVASGEPAVRMWDLDRGEHVGELRGHTAPVVSMSVTDDGRHLLTASLDGRVRVWDPADGRCLRTVESDRPMGMFVCAVPGGRQALLPGENGTPRLWRWGTGAAGPFQPCPPPPAADR</sequence>
<dbReference type="Gene3D" id="1.10.510.10">
    <property type="entry name" value="Transferase(Phosphotransferase) domain 1"/>
    <property type="match status" value="1"/>
</dbReference>
<dbReference type="PROSITE" id="PS00678">
    <property type="entry name" value="WD_REPEATS_1"/>
    <property type="match status" value="1"/>
</dbReference>
<dbReference type="AlphaFoldDB" id="A0AA97LZL6"/>
<proteinExistence type="predicted"/>
<dbReference type="Pfam" id="PF00400">
    <property type="entry name" value="WD40"/>
    <property type="match status" value="3"/>
</dbReference>
<evidence type="ECO:0000256" key="1">
    <source>
        <dbReference type="ARBA" id="ARBA00022574"/>
    </source>
</evidence>
<dbReference type="CDD" id="cd14014">
    <property type="entry name" value="STKc_PknB_like"/>
    <property type="match status" value="1"/>
</dbReference>
<dbReference type="PROSITE" id="PS50082">
    <property type="entry name" value="WD_REPEATS_2"/>
    <property type="match status" value="3"/>
</dbReference>
<feature type="repeat" description="WD" evidence="3">
    <location>
        <begin position="572"/>
        <end position="613"/>
    </location>
</feature>
<dbReference type="InterPro" id="IPR011009">
    <property type="entry name" value="Kinase-like_dom_sf"/>
</dbReference>
<dbReference type="Gene3D" id="2.130.10.10">
    <property type="entry name" value="YVTN repeat-like/Quinoprotein amine dehydrogenase"/>
    <property type="match status" value="2"/>
</dbReference>
<dbReference type="SUPFAM" id="SSF48452">
    <property type="entry name" value="TPR-like"/>
    <property type="match status" value="1"/>
</dbReference>
<dbReference type="InterPro" id="IPR000719">
    <property type="entry name" value="Prot_kinase_dom"/>
</dbReference>
<protein>
    <submittedName>
        <fullName evidence="5">Protein kinase</fullName>
    </submittedName>
</protein>
<dbReference type="Pfam" id="PF13432">
    <property type="entry name" value="TPR_16"/>
    <property type="match status" value="1"/>
</dbReference>
<dbReference type="InterPro" id="IPR011990">
    <property type="entry name" value="TPR-like_helical_dom_sf"/>
</dbReference>
<dbReference type="Gene3D" id="1.25.40.10">
    <property type="entry name" value="Tetratricopeptide repeat domain"/>
    <property type="match status" value="1"/>
</dbReference>
<evidence type="ECO:0000256" key="2">
    <source>
        <dbReference type="ARBA" id="ARBA00022737"/>
    </source>
</evidence>
<dbReference type="SUPFAM" id="SSF56112">
    <property type="entry name" value="Protein kinase-like (PK-like)"/>
    <property type="match status" value="1"/>
</dbReference>
<keyword evidence="1 3" id="KW-0853">WD repeat</keyword>
<dbReference type="PANTHER" id="PTHR19848">
    <property type="entry name" value="WD40 REPEAT PROTEIN"/>
    <property type="match status" value="1"/>
</dbReference>
<dbReference type="SUPFAM" id="SSF50998">
    <property type="entry name" value="Quinoprotein alcohol dehydrogenase-like"/>
    <property type="match status" value="1"/>
</dbReference>
<gene>
    <name evidence="5" type="ORF">NI17_005975</name>
</gene>
<feature type="repeat" description="WD" evidence="3">
    <location>
        <begin position="401"/>
        <end position="442"/>
    </location>
</feature>
<dbReference type="KEGG" id="thao:NI17_005975"/>
<dbReference type="SMART" id="SM00320">
    <property type="entry name" value="WD40"/>
    <property type="match status" value="6"/>
</dbReference>
<keyword evidence="5" id="KW-0808">Transferase</keyword>
<feature type="domain" description="Protein kinase" evidence="4">
    <location>
        <begin position="14"/>
        <end position="279"/>
    </location>
</feature>
<keyword evidence="5" id="KW-0418">Kinase</keyword>
<dbReference type="InterPro" id="IPR015943">
    <property type="entry name" value="WD40/YVTN_repeat-like_dom_sf"/>
</dbReference>
<dbReference type="RefSeq" id="WP_243597637.1">
    <property type="nucleotide sequence ID" value="NZ_CP063196.1"/>
</dbReference>
<dbReference type="GO" id="GO:0005524">
    <property type="term" value="F:ATP binding"/>
    <property type="evidence" value="ECO:0007669"/>
    <property type="project" value="InterPro"/>
</dbReference>
<dbReference type="EMBL" id="CP063196">
    <property type="protein sequence ID" value="UOE20745.1"/>
    <property type="molecule type" value="Genomic_DNA"/>
</dbReference>
<dbReference type="CDD" id="cd00200">
    <property type="entry name" value="WD40"/>
    <property type="match status" value="1"/>
</dbReference>
<dbReference type="Pfam" id="PF00069">
    <property type="entry name" value="Pkinase"/>
    <property type="match status" value="1"/>
</dbReference>
<organism evidence="5 6">
    <name type="scientific">Thermobifida halotolerans</name>
    <dbReference type="NCBI Taxonomy" id="483545"/>
    <lineage>
        <taxon>Bacteria</taxon>
        <taxon>Bacillati</taxon>
        <taxon>Actinomycetota</taxon>
        <taxon>Actinomycetes</taxon>
        <taxon>Streptosporangiales</taxon>
        <taxon>Nocardiopsidaceae</taxon>
        <taxon>Thermobifida</taxon>
    </lineage>
</organism>
<dbReference type="PROSITE" id="PS50294">
    <property type="entry name" value="WD_REPEATS_REGION"/>
    <property type="match status" value="1"/>
</dbReference>
<reference evidence="5" key="1">
    <citation type="submission" date="2020-10" db="EMBL/GenBank/DDBJ databases">
        <title>De novo genome project of the cellulose decomposer Thermobifida halotolerans type strain.</title>
        <authorList>
            <person name="Nagy I."/>
            <person name="Horvath B."/>
            <person name="Kukolya J."/>
            <person name="Nagy I."/>
            <person name="Orsini M."/>
        </authorList>
    </citation>
    <scope>NUCLEOTIDE SEQUENCE</scope>
    <source>
        <strain evidence="5">DSM 44931</strain>
    </source>
</reference>
<keyword evidence="2" id="KW-0677">Repeat</keyword>
<dbReference type="Proteomes" id="UP000265719">
    <property type="component" value="Chromosome"/>
</dbReference>
<feature type="repeat" description="WD" evidence="3">
    <location>
        <begin position="614"/>
        <end position="655"/>
    </location>
</feature>
<dbReference type="InterPro" id="IPR019775">
    <property type="entry name" value="WD40_repeat_CS"/>
</dbReference>
<name>A0AA97LZL6_9ACTN</name>
<evidence type="ECO:0000313" key="6">
    <source>
        <dbReference type="Proteomes" id="UP000265719"/>
    </source>
</evidence>
<keyword evidence="6" id="KW-1185">Reference proteome</keyword>
<dbReference type="Gene3D" id="3.30.200.20">
    <property type="entry name" value="Phosphorylase Kinase, domain 1"/>
    <property type="match status" value="1"/>
</dbReference>
<evidence type="ECO:0000256" key="3">
    <source>
        <dbReference type="PROSITE-ProRule" id="PRU00221"/>
    </source>
</evidence>
<evidence type="ECO:0000259" key="4">
    <source>
        <dbReference type="PROSITE" id="PS50011"/>
    </source>
</evidence>
<dbReference type="PROSITE" id="PS50011">
    <property type="entry name" value="PROTEIN_KINASE_DOM"/>
    <property type="match status" value="1"/>
</dbReference>
<dbReference type="PANTHER" id="PTHR19848:SF7">
    <property type="entry name" value="F-BOX AND WD-40 DOMAIN PROTEIN 7"/>
    <property type="match status" value="1"/>
</dbReference>
<dbReference type="InterPro" id="IPR001680">
    <property type="entry name" value="WD40_rpt"/>
</dbReference>
<dbReference type="InterPro" id="IPR011047">
    <property type="entry name" value="Quinoprotein_ADH-like_sf"/>
</dbReference>
<accession>A0AA97LZL6</accession>
<dbReference type="GO" id="GO:0004672">
    <property type="term" value="F:protein kinase activity"/>
    <property type="evidence" value="ECO:0007669"/>
    <property type="project" value="InterPro"/>
</dbReference>